<keyword evidence="3" id="KW-0479">Metal-binding</keyword>
<feature type="domain" description="Topo IA-type catalytic" evidence="11">
    <location>
        <begin position="131"/>
        <end position="564"/>
    </location>
</feature>
<evidence type="ECO:0000256" key="9">
    <source>
        <dbReference type="SAM" id="MobiDB-lite"/>
    </source>
</evidence>
<accession>A0ABV4WGR4</accession>
<dbReference type="EMBL" id="JBHFNT010000058">
    <property type="protein sequence ID" value="MFB2834240.1"/>
    <property type="molecule type" value="Genomic_DNA"/>
</dbReference>
<feature type="active site" description="O-(5'-phospho-DNA)-tyrosine intermediate" evidence="8">
    <location>
        <position position="310"/>
    </location>
</feature>
<evidence type="ECO:0000313" key="13">
    <source>
        <dbReference type="Proteomes" id="UP001576780"/>
    </source>
</evidence>
<keyword evidence="6 8" id="KW-0238">DNA-binding</keyword>
<dbReference type="InterPro" id="IPR000380">
    <property type="entry name" value="Topo_IA"/>
</dbReference>
<proteinExistence type="inferred from homology"/>
<keyword evidence="13" id="KW-1185">Reference proteome</keyword>
<dbReference type="PRINTS" id="PR00417">
    <property type="entry name" value="PRTPISMRASEI"/>
</dbReference>
<dbReference type="Gene3D" id="3.40.50.140">
    <property type="match status" value="1"/>
</dbReference>
<feature type="site" description="Interaction with DNA" evidence="8">
    <location>
        <position position="312"/>
    </location>
</feature>
<dbReference type="CDD" id="cd03363">
    <property type="entry name" value="TOPRIM_TopoIA_TopoI"/>
    <property type="match status" value="1"/>
</dbReference>
<evidence type="ECO:0000256" key="2">
    <source>
        <dbReference type="ARBA" id="ARBA00009446"/>
    </source>
</evidence>
<sequence length="746" mass="84255">MTKLLLIESPGKIKKLSQILGNGWLVKASMGHIRELALDGEDALGFDLEGSQVRCRYEPKAGRGRKVLSELRQAIKETTDVYIATDPDREGETIGWHLAQELRLKQPKRVTYTEITKAAVMSAIANPKTLNQNLIAAGRARDCLDKLVGYKGSKHLVWALNNGAKSMGRVQSATLHLLCQREKEIIAFVPEDYWSVWVEYKEGFKAFYRANPNQTKQENSSEIDDAAAKNDTKPESDRVKTQEEADRLVAIAKANPHQVINIENKTVNQSPPAAFITSTLQQAAGAKLRKSPEQTMKIAQSLYEAGYITYMRTDSVVLSDQFCAAVRQYLQENDPENVPAFTTKHRSKQSAQEAHEAIRPTDVNRLPEQLQTQIGADEANLYELIWNRSVASQCRPAQIAKTRIITQSADIFWEARGQVLVFAGYTKYWNNISEDVQLPNVVQGQAVVLKKADSEKKQTQPPPRFTEPKLVQLMERKGIGRPSTYSPTIKTLKERGYVQLSKSKVQPTQLGMELDAFLETVLPDLITSEFTAQMEKQLDTIAEGKQNWEQWLTTWNREYFEPALKKAIQAVKANPNKSNSTVSKKPNLETVDILCPKCSKQMVKVPTKSAKVKAGHFLSCDKRQDGCGAVMFMNERSRKYELPYSERSTNTEPSENLTEFFCPVCNSLLEKYNYSDKKTGESKTMLRCSNAKNRQGSCKEVAFWWTSQQHWWSKVHGELGKGASATSTAKKSYQKPFKSQRKTKKY</sequence>
<dbReference type="Gene3D" id="2.70.20.10">
    <property type="entry name" value="Topoisomerase I, domain 3"/>
    <property type="match status" value="1"/>
</dbReference>
<evidence type="ECO:0000259" key="10">
    <source>
        <dbReference type="PROSITE" id="PS50880"/>
    </source>
</evidence>
<dbReference type="GO" id="GO:0003917">
    <property type="term" value="F:DNA topoisomerase type I (single strand cut, ATP-independent) activity"/>
    <property type="evidence" value="ECO:0007669"/>
    <property type="project" value="UniProtKB-EC"/>
</dbReference>
<dbReference type="PROSITE" id="PS52039">
    <property type="entry name" value="TOPO_IA_2"/>
    <property type="match status" value="1"/>
</dbReference>
<dbReference type="Gene3D" id="1.10.460.10">
    <property type="entry name" value="Topoisomerase I, domain 2"/>
    <property type="match status" value="1"/>
</dbReference>
<feature type="site" description="Interaction with DNA" evidence="8">
    <location>
        <position position="32"/>
    </location>
</feature>
<dbReference type="InterPro" id="IPR003602">
    <property type="entry name" value="Topo_IA_DNA-bd_dom"/>
</dbReference>
<dbReference type="InterPro" id="IPR023406">
    <property type="entry name" value="Topo_IA_AS"/>
</dbReference>
<dbReference type="Pfam" id="PF01131">
    <property type="entry name" value="Topoisom_bac"/>
    <property type="match status" value="1"/>
</dbReference>
<dbReference type="InterPro" id="IPR006171">
    <property type="entry name" value="TOPRIM_dom"/>
</dbReference>
<feature type="domain" description="Toprim" evidence="10">
    <location>
        <begin position="2"/>
        <end position="117"/>
    </location>
</feature>
<dbReference type="SMART" id="SM00436">
    <property type="entry name" value="TOP1Bc"/>
    <property type="match status" value="1"/>
</dbReference>
<comment type="caution">
    <text evidence="8">Lacks conserved residue(s) required for the propagation of feature annotation.</text>
</comment>
<dbReference type="InterPro" id="IPR013825">
    <property type="entry name" value="Topo_IA_cen_sub2"/>
</dbReference>
<evidence type="ECO:0000256" key="3">
    <source>
        <dbReference type="ARBA" id="ARBA00022723"/>
    </source>
</evidence>
<organism evidence="12 13">
    <name type="scientific">Floridaenema evergladense BLCC-F167</name>
    <dbReference type="NCBI Taxonomy" id="3153639"/>
    <lineage>
        <taxon>Bacteria</taxon>
        <taxon>Bacillati</taxon>
        <taxon>Cyanobacteriota</taxon>
        <taxon>Cyanophyceae</taxon>
        <taxon>Oscillatoriophycideae</taxon>
        <taxon>Aerosakkonematales</taxon>
        <taxon>Aerosakkonemataceae</taxon>
        <taxon>Floridanema</taxon>
        <taxon>Floridanema evergladense</taxon>
    </lineage>
</organism>
<dbReference type="PANTHER" id="PTHR42785:SF1">
    <property type="entry name" value="DNA TOPOISOMERASE"/>
    <property type="match status" value="1"/>
</dbReference>
<feature type="region of interest" description="Disordered" evidence="9">
    <location>
        <begin position="723"/>
        <end position="746"/>
    </location>
</feature>
<keyword evidence="7 8" id="KW-0413">Isomerase</keyword>
<dbReference type="SUPFAM" id="SSF56712">
    <property type="entry name" value="Prokaryotic type I DNA topoisomerase"/>
    <property type="match status" value="1"/>
</dbReference>
<dbReference type="NCBIfam" id="TIGR01051">
    <property type="entry name" value="topA_bact"/>
    <property type="match status" value="1"/>
</dbReference>
<comment type="function">
    <text evidence="8">Releases the supercoiling and torsional tension of DNA, which is introduced during the DNA replication and transcription, by transiently cleaving and rejoining one strand of the DNA duplex. Introduces a single-strand break via transesterification at a target site in duplex DNA. The scissile phosphodiester is attacked by the catalytic tyrosine of the enzyme, resulting in the formation of a DNA-(5'-phosphotyrosyl)-enzyme intermediate and the expulsion of a 3'-OH DNA strand. The free DNA strand then undergoes passage around the unbroken strand, thus removing DNA supercoils. Finally, in the religation step, the DNA 3'-OH attacks the covalent intermediate to expel the active-site tyrosine and restore the DNA phosphodiester backbone.</text>
</comment>
<evidence type="ECO:0000256" key="8">
    <source>
        <dbReference type="HAMAP-Rule" id="MF_00952"/>
    </source>
</evidence>
<dbReference type="InterPro" id="IPR023405">
    <property type="entry name" value="Topo_IA_core_domain"/>
</dbReference>
<dbReference type="EC" id="5.6.2.1" evidence="8"/>
<keyword evidence="5 8" id="KW-0799">Topoisomerase</keyword>
<dbReference type="InterPro" id="IPR013497">
    <property type="entry name" value="Topo_IA_cen"/>
</dbReference>
<dbReference type="PROSITE" id="PS50880">
    <property type="entry name" value="TOPRIM"/>
    <property type="match status" value="1"/>
</dbReference>
<feature type="region of interest" description="Interaction with DNA" evidence="8">
    <location>
        <begin position="166"/>
        <end position="171"/>
    </location>
</feature>
<dbReference type="SMART" id="SM00493">
    <property type="entry name" value="TOPRIM"/>
    <property type="match status" value="1"/>
</dbReference>
<dbReference type="RefSeq" id="WP_413276682.1">
    <property type="nucleotide sequence ID" value="NZ_JBHFNT010000058.1"/>
</dbReference>
<feature type="site" description="Interaction with DNA" evidence="8">
    <location>
        <position position="145"/>
    </location>
</feature>
<evidence type="ECO:0000256" key="6">
    <source>
        <dbReference type="ARBA" id="ARBA00023125"/>
    </source>
</evidence>
<reference evidence="12 13" key="1">
    <citation type="submission" date="2024-09" db="EMBL/GenBank/DDBJ databases">
        <title>Floridaenema gen nov. (Aerosakkonemataceae, Aerosakkonematales ord. nov., Cyanobacteria) from benthic tropical and subtropical fresh waters, with the description of four new species.</title>
        <authorList>
            <person name="Moretto J.A."/>
            <person name="Berthold D.E."/>
            <person name="Lefler F.W."/>
            <person name="Huang I.-S."/>
            <person name="Laughinghouse H. IV."/>
        </authorList>
    </citation>
    <scope>NUCLEOTIDE SEQUENCE [LARGE SCALE GENOMIC DNA]</scope>
    <source>
        <strain evidence="12 13">BLCC-F167</strain>
    </source>
</reference>
<dbReference type="Proteomes" id="UP001576780">
    <property type="component" value="Unassembled WGS sequence"/>
</dbReference>
<dbReference type="InterPro" id="IPR013824">
    <property type="entry name" value="Topo_IA_cen_sub1"/>
</dbReference>
<dbReference type="InterPro" id="IPR005733">
    <property type="entry name" value="TopoI_bac-type"/>
</dbReference>
<gene>
    <name evidence="8 12" type="primary">topA</name>
    <name evidence="12" type="ORF">ACE1CA_06875</name>
</gene>
<evidence type="ECO:0000256" key="4">
    <source>
        <dbReference type="ARBA" id="ARBA00022842"/>
    </source>
</evidence>
<evidence type="ECO:0000256" key="5">
    <source>
        <dbReference type="ARBA" id="ARBA00023029"/>
    </source>
</evidence>
<dbReference type="PROSITE" id="PS00396">
    <property type="entry name" value="TOPO_IA_1"/>
    <property type="match status" value="1"/>
</dbReference>
<comment type="subunit">
    <text evidence="8">Monomer.</text>
</comment>
<feature type="region of interest" description="Disordered" evidence="9">
    <location>
        <begin position="213"/>
        <end position="241"/>
    </location>
</feature>
<comment type="caution">
    <text evidence="12">The sequence shown here is derived from an EMBL/GenBank/DDBJ whole genome shotgun (WGS) entry which is preliminary data.</text>
</comment>
<dbReference type="InterPro" id="IPR003601">
    <property type="entry name" value="Topo_IA_2"/>
</dbReference>
<dbReference type="InterPro" id="IPR013826">
    <property type="entry name" value="Topo_IA_cen_sub3"/>
</dbReference>
<dbReference type="HAMAP" id="MF_00952">
    <property type="entry name" value="Topoisom_1_prok"/>
    <property type="match status" value="1"/>
</dbReference>
<feature type="site" description="Interaction with DNA" evidence="8">
    <location>
        <position position="158"/>
    </location>
</feature>
<evidence type="ECO:0000256" key="7">
    <source>
        <dbReference type="ARBA" id="ARBA00023235"/>
    </source>
</evidence>
<comment type="similarity">
    <text evidence="2 8">Belongs to the type IA topoisomerase family.</text>
</comment>
<dbReference type="SMART" id="SM00437">
    <property type="entry name" value="TOP1Ac"/>
    <property type="match status" value="1"/>
</dbReference>
<dbReference type="PANTHER" id="PTHR42785">
    <property type="entry name" value="DNA TOPOISOMERASE, TYPE IA, CORE"/>
    <property type="match status" value="1"/>
</dbReference>
<name>A0ABV4WGR4_9CYAN</name>
<evidence type="ECO:0000313" key="12">
    <source>
        <dbReference type="EMBL" id="MFB2834240.1"/>
    </source>
</evidence>
<dbReference type="Pfam" id="PF01751">
    <property type="entry name" value="Toprim"/>
    <property type="match status" value="1"/>
</dbReference>
<feature type="site" description="Interaction with DNA" evidence="8">
    <location>
        <position position="495"/>
    </location>
</feature>
<dbReference type="Gene3D" id="1.10.290.10">
    <property type="entry name" value="Topoisomerase I, domain 4"/>
    <property type="match status" value="1"/>
</dbReference>
<dbReference type="CDD" id="cd00186">
    <property type="entry name" value="TOP1Ac"/>
    <property type="match status" value="1"/>
</dbReference>
<protein>
    <recommendedName>
        <fullName evidence="8">DNA topoisomerase 1</fullName>
        <ecNumber evidence="8">5.6.2.1</ecNumber>
    </recommendedName>
    <alternativeName>
        <fullName evidence="8">DNA topoisomerase I</fullName>
    </alternativeName>
</protein>
<evidence type="ECO:0000259" key="11">
    <source>
        <dbReference type="PROSITE" id="PS52039"/>
    </source>
</evidence>
<evidence type="ECO:0000256" key="1">
    <source>
        <dbReference type="ARBA" id="ARBA00000213"/>
    </source>
</evidence>
<feature type="site" description="Interaction with DNA" evidence="8">
    <location>
        <position position="141"/>
    </location>
</feature>
<feature type="site" description="Interaction with DNA" evidence="8">
    <location>
        <position position="150"/>
    </location>
</feature>
<dbReference type="InterPro" id="IPR034149">
    <property type="entry name" value="TOPRIM_TopoI"/>
</dbReference>
<keyword evidence="4" id="KW-0460">Magnesium</keyword>
<comment type="catalytic activity">
    <reaction evidence="1 8">
        <text>ATP-independent breakage of single-stranded DNA, followed by passage and rejoining.</text>
        <dbReference type="EC" id="5.6.2.1"/>
    </reaction>
</comment>
<dbReference type="InterPro" id="IPR028612">
    <property type="entry name" value="Topoisom_1_IA"/>
</dbReference>
<feature type="compositionally biased region" description="Basic and acidic residues" evidence="9">
    <location>
        <begin position="226"/>
        <end position="241"/>
    </location>
</feature>